<proteinExistence type="predicted"/>
<protein>
    <submittedName>
        <fullName evidence="2">Uncharacterized protein</fullName>
    </submittedName>
</protein>
<dbReference type="AlphaFoldDB" id="A0A240EES6"/>
<reference evidence="3" key="1">
    <citation type="submission" date="2016-06" db="EMBL/GenBank/DDBJ databases">
        <authorList>
            <person name="Rodrigo-Torres L."/>
            <person name="Arahal R.D."/>
            <person name="Lucena T."/>
        </authorList>
    </citation>
    <scope>NUCLEOTIDE SEQUENCE [LARGE SCALE GENOMIC DNA]</scope>
    <source>
        <strain evidence="3">CECT8203</strain>
    </source>
</reference>
<gene>
    <name evidence="2" type="ORF">VTH8203_00789</name>
</gene>
<sequence>MQKMHKLIHKMSFESDKGDHYTARSFLTPLSVMFSQSIFAQLMRMFLLLVVTLIAVHHSPLLLDLIAKQAVHTGCHQQNPTGPMDHSHHHH</sequence>
<keyword evidence="1" id="KW-1133">Transmembrane helix</keyword>
<keyword evidence="1" id="KW-0472">Membrane</keyword>
<keyword evidence="3" id="KW-1185">Reference proteome</keyword>
<organism evidence="2 3">
    <name type="scientific">Vibrio thalassae</name>
    <dbReference type="NCBI Taxonomy" id="1243014"/>
    <lineage>
        <taxon>Bacteria</taxon>
        <taxon>Pseudomonadati</taxon>
        <taxon>Pseudomonadota</taxon>
        <taxon>Gammaproteobacteria</taxon>
        <taxon>Vibrionales</taxon>
        <taxon>Vibrionaceae</taxon>
        <taxon>Vibrio</taxon>
    </lineage>
</organism>
<evidence type="ECO:0000256" key="1">
    <source>
        <dbReference type="SAM" id="Phobius"/>
    </source>
</evidence>
<evidence type="ECO:0000313" key="2">
    <source>
        <dbReference type="EMBL" id="SNX47188.1"/>
    </source>
</evidence>
<evidence type="ECO:0000313" key="3">
    <source>
        <dbReference type="Proteomes" id="UP000219336"/>
    </source>
</evidence>
<dbReference type="EMBL" id="OANU01000005">
    <property type="protein sequence ID" value="SNX47188.1"/>
    <property type="molecule type" value="Genomic_DNA"/>
</dbReference>
<feature type="transmembrane region" description="Helical" evidence="1">
    <location>
        <begin position="45"/>
        <end position="63"/>
    </location>
</feature>
<keyword evidence="1" id="KW-0812">Transmembrane</keyword>
<name>A0A240EES6_9VIBR</name>
<accession>A0A240EES6</accession>
<dbReference type="Proteomes" id="UP000219336">
    <property type="component" value="Unassembled WGS sequence"/>
</dbReference>